<evidence type="ECO:0000259" key="1">
    <source>
        <dbReference type="Pfam" id="PF00246"/>
    </source>
</evidence>
<keyword evidence="3" id="KW-1185">Reference proteome</keyword>
<dbReference type="Gene3D" id="3.40.630.10">
    <property type="entry name" value="Zn peptidases"/>
    <property type="match status" value="1"/>
</dbReference>
<evidence type="ECO:0000313" key="3">
    <source>
        <dbReference type="Proteomes" id="UP000319103"/>
    </source>
</evidence>
<accession>A0A540W6P9</accession>
<dbReference type="EMBL" id="VIGB01000003">
    <property type="protein sequence ID" value="TQF04617.1"/>
    <property type="molecule type" value="Genomic_DNA"/>
</dbReference>
<evidence type="ECO:0000313" key="2">
    <source>
        <dbReference type="EMBL" id="TQF04617.1"/>
    </source>
</evidence>
<dbReference type="Proteomes" id="UP000319103">
    <property type="component" value="Unassembled WGS sequence"/>
</dbReference>
<dbReference type="SUPFAM" id="SSF53187">
    <property type="entry name" value="Zn-dependent exopeptidases"/>
    <property type="match status" value="1"/>
</dbReference>
<reference evidence="2 3" key="1">
    <citation type="submission" date="2019-06" db="EMBL/GenBank/DDBJ databases">
        <title>Description of Kitasatospora acidophila sp. nov. isolated from pine grove soil, and reclassification of Streptomyces novaecaesareae to Kitasatospora novaeceasareae comb. nov.</title>
        <authorList>
            <person name="Kim M.J."/>
        </authorList>
    </citation>
    <scope>NUCLEOTIDE SEQUENCE [LARGE SCALE GENOMIC DNA]</scope>
    <source>
        <strain evidence="2 3">MMS16-CNU292</strain>
    </source>
</reference>
<protein>
    <submittedName>
        <fullName evidence="2">Dehydrogenase</fullName>
    </submittedName>
</protein>
<comment type="caution">
    <text evidence="2">The sequence shown here is derived from an EMBL/GenBank/DDBJ whole genome shotgun (WGS) entry which is preliminary data.</text>
</comment>
<proteinExistence type="predicted"/>
<dbReference type="GO" id="GO:0006508">
    <property type="term" value="P:proteolysis"/>
    <property type="evidence" value="ECO:0007669"/>
    <property type="project" value="InterPro"/>
</dbReference>
<name>A0A540W6P9_9ACTN</name>
<dbReference type="InterPro" id="IPR000834">
    <property type="entry name" value="Peptidase_M14"/>
</dbReference>
<dbReference type="AlphaFoldDB" id="A0A540W6P9"/>
<dbReference type="GO" id="GO:0004181">
    <property type="term" value="F:metallocarboxypeptidase activity"/>
    <property type="evidence" value="ECO:0007669"/>
    <property type="project" value="InterPro"/>
</dbReference>
<organism evidence="2 3">
    <name type="scientific">Kitasatospora acidiphila</name>
    <dbReference type="NCBI Taxonomy" id="2567942"/>
    <lineage>
        <taxon>Bacteria</taxon>
        <taxon>Bacillati</taxon>
        <taxon>Actinomycetota</taxon>
        <taxon>Actinomycetes</taxon>
        <taxon>Kitasatosporales</taxon>
        <taxon>Streptomycetaceae</taxon>
        <taxon>Kitasatospora</taxon>
    </lineage>
</organism>
<gene>
    <name evidence="2" type="ORF">E6W39_23300</name>
</gene>
<feature type="domain" description="Peptidase M14" evidence="1">
    <location>
        <begin position="47"/>
        <end position="195"/>
    </location>
</feature>
<dbReference type="Pfam" id="PF00246">
    <property type="entry name" value="Peptidase_M14"/>
    <property type="match status" value="1"/>
</dbReference>
<sequence>MSPATAACTVLERGGKSVLISIDTSTEAGRAVVRCDRYPTLKQVASAAHELAERWPDRCRLRIIGTSRGGRPLQLLSIGTAPEQALVVAGAHANESRLGGASIVELAQRVLADPAQHAAVTWNFLLCLDPDGAQLAESGPREPSQLLDNFRNFYRQAPDEQPEWAPSVGRMLPESRALLDLIDELRPVVQCSLHNCEMGGTFVQETGDIPGLAEEIAKSAAELGIPLDLGSYDALYWPSPGPGVYLMPGVAEVEHSQASSWAVGTTTWHAPNRYGGVTAIVEVPLWPTERVAAAEPVADPAPSLLAAAEQLRQRGRLVEEFHATAAALLGDGDWPLLRAVAGMLPVFRPLADEWDPRVAQPGAPPLPPMTGARLAGIEVWAHCVPLRAVAMLHRALAPVRDGAAEPRGRLSALVEAWCAEYQDCLRGNWLPVTRQVEQQVRIVQAAVRLARRP</sequence>
<dbReference type="OrthoDB" id="4499135at2"/>
<dbReference type="GO" id="GO:0008270">
    <property type="term" value="F:zinc ion binding"/>
    <property type="evidence" value="ECO:0007669"/>
    <property type="project" value="InterPro"/>
</dbReference>